<accession>A0AAV4B7N1</accession>
<sequence>MAPPFPLSNRVTDVKPGCKIQRLAPTLREVADLVCARTKEREYFQTCIVGHVNCCLQCGPALSLLQPTTSKPDNLRKKTGPVARAAVVSIHVWSGNGTPLSLIQQK</sequence>
<dbReference type="Proteomes" id="UP000735302">
    <property type="component" value="Unassembled WGS sequence"/>
</dbReference>
<proteinExistence type="predicted"/>
<name>A0AAV4B7N1_9GAST</name>
<gene>
    <name evidence="1" type="ORF">PoB_004589600</name>
</gene>
<protein>
    <submittedName>
        <fullName evidence="1">Uncharacterized protein</fullName>
    </submittedName>
</protein>
<keyword evidence="2" id="KW-1185">Reference proteome</keyword>
<dbReference type="EMBL" id="BLXT01005065">
    <property type="protein sequence ID" value="GFO19391.1"/>
    <property type="molecule type" value="Genomic_DNA"/>
</dbReference>
<evidence type="ECO:0000313" key="1">
    <source>
        <dbReference type="EMBL" id="GFO19391.1"/>
    </source>
</evidence>
<dbReference type="AlphaFoldDB" id="A0AAV4B7N1"/>
<organism evidence="1 2">
    <name type="scientific">Plakobranchus ocellatus</name>
    <dbReference type="NCBI Taxonomy" id="259542"/>
    <lineage>
        <taxon>Eukaryota</taxon>
        <taxon>Metazoa</taxon>
        <taxon>Spiralia</taxon>
        <taxon>Lophotrochozoa</taxon>
        <taxon>Mollusca</taxon>
        <taxon>Gastropoda</taxon>
        <taxon>Heterobranchia</taxon>
        <taxon>Euthyneura</taxon>
        <taxon>Panpulmonata</taxon>
        <taxon>Sacoglossa</taxon>
        <taxon>Placobranchoidea</taxon>
        <taxon>Plakobranchidae</taxon>
        <taxon>Plakobranchus</taxon>
    </lineage>
</organism>
<reference evidence="1 2" key="1">
    <citation type="journal article" date="2021" name="Elife">
        <title>Chloroplast acquisition without the gene transfer in kleptoplastic sea slugs, Plakobranchus ocellatus.</title>
        <authorList>
            <person name="Maeda T."/>
            <person name="Takahashi S."/>
            <person name="Yoshida T."/>
            <person name="Shimamura S."/>
            <person name="Takaki Y."/>
            <person name="Nagai Y."/>
            <person name="Toyoda A."/>
            <person name="Suzuki Y."/>
            <person name="Arimoto A."/>
            <person name="Ishii H."/>
            <person name="Satoh N."/>
            <person name="Nishiyama T."/>
            <person name="Hasebe M."/>
            <person name="Maruyama T."/>
            <person name="Minagawa J."/>
            <person name="Obokata J."/>
            <person name="Shigenobu S."/>
        </authorList>
    </citation>
    <scope>NUCLEOTIDE SEQUENCE [LARGE SCALE GENOMIC DNA]</scope>
</reference>
<comment type="caution">
    <text evidence="1">The sequence shown here is derived from an EMBL/GenBank/DDBJ whole genome shotgun (WGS) entry which is preliminary data.</text>
</comment>
<evidence type="ECO:0000313" key="2">
    <source>
        <dbReference type="Proteomes" id="UP000735302"/>
    </source>
</evidence>